<dbReference type="AlphaFoldDB" id="A0A518D7Z1"/>
<dbReference type="OrthoDB" id="289778at2"/>
<dbReference type="KEGG" id="pnd:Pla175_09640"/>
<name>A0A518D7Z1_9BACT</name>
<gene>
    <name evidence="2" type="ORF">Pla175_09640</name>
</gene>
<keyword evidence="3" id="KW-1185">Reference proteome</keyword>
<proteinExistence type="predicted"/>
<reference evidence="2 3" key="1">
    <citation type="submission" date="2019-02" db="EMBL/GenBank/DDBJ databases">
        <title>Deep-cultivation of Planctomycetes and their phenomic and genomic characterization uncovers novel biology.</title>
        <authorList>
            <person name="Wiegand S."/>
            <person name="Jogler M."/>
            <person name="Boedeker C."/>
            <person name="Pinto D."/>
            <person name="Vollmers J."/>
            <person name="Rivas-Marin E."/>
            <person name="Kohn T."/>
            <person name="Peeters S.H."/>
            <person name="Heuer A."/>
            <person name="Rast P."/>
            <person name="Oberbeckmann S."/>
            <person name="Bunk B."/>
            <person name="Jeske O."/>
            <person name="Meyerdierks A."/>
            <person name="Storesund J.E."/>
            <person name="Kallscheuer N."/>
            <person name="Luecker S."/>
            <person name="Lage O.M."/>
            <person name="Pohl T."/>
            <person name="Merkel B.J."/>
            <person name="Hornburger P."/>
            <person name="Mueller R.-W."/>
            <person name="Bruemmer F."/>
            <person name="Labrenz M."/>
            <person name="Spormann A.M."/>
            <person name="Op den Camp H."/>
            <person name="Overmann J."/>
            <person name="Amann R."/>
            <person name="Jetten M.S.M."/>
            <person name="Mascher T."/>
            <person name="Medema M.H."/>
            <person name="Devos D.P."/>
            <person name="Kaster A.-K."/>
            <person name="Ovreas L."/>
            <person name="Rohde M."/>
            <person name="Galperin M.Y."/>
            <person name="Jogler C."/>
        </authorList>
    </citation>
    <scope>NUCLEOTIDE SEQUENCE [LARGE SCALE GENOMIC DNA]</scope>
    <source>
        <strain evidence="2 3">Pla175</strain>
    </source>
</reference>
<protein>
    <submittedName>
        <fullName evidence="2">Uncharacterized protein</fullName>
    </submittedName>
</protein>
<sequence>MAPETPTAEAVPPRTNTLGVIEVVEPRVAEIWRRMTPLEKMALIDGGYRLARQCVRGGVMYDHPEWTEQQVEGEVSRRISRGADWPATHRG</sequence>
<dbReference type="RefSeq" id="WP_145281628.1">
    <property type="nucleotide sequence ID" value="NZ_CP036291.1"/>
</dbReference>
<feature type="region of interest" description="Disordered" evidence="1">
    <location>
        <begin position="72"/>
        <end position="91"/>
    </location>
</feature>
<evidence type="ECO:0000256" key="1">
    <source>
        <dbReference type="SAM" id="MobiDB-lite"/>
    </source>
</evidence>
<organism evidence="2 3">
    <name type="scientific">Pirellulimonas nuda</name>
    <dbReference type="NCBI Taxonomy" id="2528009"/>
    <lineage>
        <taxon>Bacteria</taxon>
        <taxon>Pseudomonadati</taxon>
        <taxon>Planctomycetota</taxon>
        <taxon>Planctomycetia</taxon>
        <taxon>Pirellulales</taxon>
        <taxon>Lacipirellulaceae</taxon>
        <taxon>Pirellulimonas</taxon>
    </lineage>
</organism>
<dbReference type="EMBL" id="CP036291">
    <property type="protein sequence ID" value="QDU87599.1"/>
    <property type="molecule type" value="Genomic_DNA"/>
</dbReference>
<accession>A0A518D7Z1</accession>
<evidence type="ECO:0000313" key="3">
    <source>
        <dbReference type="Proteomes" id="UP000317429"/>
    </source>
</evidence>
<evidence type="ECO:0000313" key="2">
    <source>
        <dbReference type="EMBL" id="QDU87599.1"/>
    </source>
</evidence>
<dbReference type="Proteomes" id="UP000317429">
    <property type="component" value="Chromosome"/>
</dbReference>